<reference evidence="2" key="1">
    <citation type="submission" date="2020-02" db="EMBL/GenBank/DDBJ databases">
        <title>Delineation of the pyrene-degrading pathway in Roseobacter clade bacteria by genomic analysis.</title>
        <authorList>
            <person name="Zhou H."/>
            <person name="Wang H."/>
        </authorList>
    </citation>
    <scope>NUCLEOTIDE SEQUENCE</scope>
    <source>
        <strain evidence="2">PrR005</strain>
    </source>
</reference>
<evidence type="ECO:0000256" key="1">
    <source>
        <dbReference type="SAM" id="MobiDB-lite"/>
    </source>
</evidence>
<gene>
    <name evidence="2" type="ORF">G0P99_10660</name>
</gene>
<name>A0A6B2NSQ1_9RHOB</name>
<proteinExistence type="predicted"/>
<feature type="region of interest" description="Disordered" evidence="1">
    <location>
        <begin position="149"/>
        <end position="168"/>
    </location>
</feature>
<protein>
    <submittedName>
        <fullName evidence="2">DUF2924 domain-containing protein</fullName>
    </submittedName>
</protein>
<dbReference type="AlphaFoldDB" id="A0A6B2NSQ1"/>
<dbReference type="Pfam" id="PF11149">
    <property type="entry name" value="DUF2924"/>
    <property type="match status" value="1"/>
</dbReference>
<organism evidence="2">
    <name type="scientific">Ruegeria sp. PrR005</name>
    <dbReference type="NCBI Taxonomy" id="2706882"/>
    <lineage>
        <taxon>Bacteria</taxon>
        <taxon>Pseudomonadati</taxon>
        <taxon>Pseudomonadota</taxon>
        <taxon>Alphaproteobacteria</taxon>
        <taxon>Rhodobacterales</taxon>
        <taxon>Roseobacteraceae</taxon>
        <taxon>Ruegeria</taxon>
    </lineage>
</organism>
<dbReference type="RefSeq" id="WP_164129586.1">
    <property type="nucleotide sequence ID" value="NZ_JAAGOX010000013.1"/>
</dbReference>
<dbReference type="InterPro" id="IPR021322">
    <property type="entry name" value="DUF2924"/>
</dbReference>
<sequence>MKDLTNVARTETGKAHPIPLPSVATLETAGRETLLDHWRDIFAAPPPKGLSQVFLRRFLAFEVQARQQGGLPKDLVERIAREAAGETRKVTPALRPGGRLLREWNGVTHVVDILEAGCLWQGKTYPSLSAVARAITGARWSGPRFFGLTTASETPSARRGTNGKGAKR</sequence>
<accession>A0A6B2NSQ1</accession>
<comment type="caution">
    <text evidence="2">The sequence shown here is derived from an EMBL/GenBank/DDBJ whole genome shotgun (WGS) entry which is preliminary data.</text>
</comment>
<evidence type="ECO:0000313" key="2">
    <source>
        <dbReference type="EMBL" id="NDW45424.1"/>
    </source>
</evidence>
<dbReference type="EMBL" id="JAAGOX010000013">
    <property type="protein sequence ID" value="NDW45424.1"/>
    <property type="molecule type" value="Genomic_DNA"/>
</dbReference>